<keyword evidence="2 5" id="KW-0812">Transmembrane</keyword>
<feature type="transmembrane region" description="Helical" evidence="5">
    <location>
        <begin position="12"/>
        <end position="32"/>
    </location>
</feature>
<dbReference type="InterPro" id="IPR050256">
    <property type="entry name" value="Glycosyltransferase_2"/>
</dbReference>
<feature type="transmembrane region" description="Helical" evidence="5">
    <location>
        <begin position="44"/>
        <end position="64"/>
    </location>
</feature>
<evidence type="ECO:0000256" key="2">
    <source>
        <dbReference type="ARBA" id="ARBA00022692"/>
    </source>
</evidence>
<keyword evidence="3 5" id="KW-1133">Transmembrane helix</keyword>
<dbReference type="InterPro" id="IPR029044">
    <property type="entry name" value="Nucleotide-diphossugar_trans"/>
</dbReference>
<evidence type="ECO:0000313" key="8">
    <source>
        <dbReference type="EMBL" id="TRV18484.1"/>
    </source>
</evidence>
<name>A0A552LE49_9CHRO</name>
<protein>
    <submittedName>
        <fullName evidence="8">Glycosyltransferase</fullName>
    </submittedName>
</protein>
<dbReference type="GO" id="GO:0000271">
    <property type="term" value="P:polysaccharide biosynthetic process"/>
    <property type="evidence" value="ECO:0007669"/>
    <property type="project" value="InterPro"/>
</dbReference>
<dbReference type="PANTHER" id="PTHR48090:SF7">
    <property type="entry name" value="RFBJ PROTEIN"/>
    <property type="match status" value="1"/>
</dbReference>
<dbReference type="PANTHER" id="PTHR48090">
    <property type="entry name" value="UNDECAPRENYL-PHOSPHATE 4-DEOXY-4-FORMAMIDO-L-ARABINOSE TRANSFERASE-RELATED"/>
    <property type="match status" value="1"/>
</dbReference>
<dbReference type="Pfam" id="PF00535">
    <property type="entry name" value="Glycos_transf_2"/>
    <property type="match status" value="1"/>
</dbReference>
<comment type="subcellular location">
    <subcellularLocation>
        <location evidence="1">Membrane</location>
        <topology evidence="1">Multi-pass membrane protein</topology>
    </subcellularLocation>
</comment>
<evidence type="ECO:0000259" key="6">
    <source>
        <dbReference type="Pfam" id="PF00535"/>
    </source>
</evidence>
<reference evidence="8 9" key="1">
    <citation type="submission" date="2019-01" db="EMBL/GenBank/DDBJ databases">
        <title>Coherence of Microcystis species and biogeography revealed through population genomics.</title>
        <authorList>
            <person name="Perez-Carrascal O.M."/>
            <person name="Terrat Y."/>
            <person name="Giani A."/>
            <person name="Fortin N."/>
            <person name="Tromas N."/>
            <person name="Shapiro B.J."/>
        </authorList>
    </citation>
    <scope>NUCLEOTIDE SEQUENCE [LARGE SCALE GENOMIC DNA]</scope>
    <source>
        <strain evidence="8">Mw_MB_S_20031200_S109D</strain>
    </source>
</reference>
<dbReference type="CDD" id="cd04179">
    <property type="entry name" value="DPM_DPG-synthase_like"/>
    <property type="match status" value="1"/>
</dbReference>
<feature type="domain" description="Glycosyltransferase 2-like" evidence="6">
    <location>
        <begin position="220"/>
        <end position="385"/>
    </location>
</feature>
<keyword evidence="4 5" id="KW-0472">Membrane</keyword>
<feature type="domain" description="GtrA/DPMS transmembrane" evidence="7">
    <location>
        <begin position="12"/>
        <end position="135"/>
    </location>
</feature>
<evidence type="ECO:0000256" key="4">
    <source>
        <dbReference type="ARBA" id="ARBA00023136"/>
    </source>
</evidence>
<sequence>MIQKIINNKILKFILGGGVAASINLLFIFIFIEWLGFNTPNLRAIANAISIEISLLASFFIYRIWVWTGGNWTLKDVLLRQIPLYHFSAGVAVISRIFLIFPLLDRLGVNYAINTLVGVIVSAVLNYLISDRLIFKSNDKNTGTSESVLVLAKLIENGFYRFALLFIDNSKATFSYSGNEEKTAISTTLYSPEGLAPALETDFIPPISRSIIPKTLEVISIVIPAHNEEGCIVPTVQLISQTLEAKKIDYEILVVNDNSSDRTEVLLQELADKNTKIRYLNNYYPNGFGFAVRCGLENFQGDAVAVVMADNSDAPENIVDYYQKLREGYDCVFGSRFIAGGRVIDYPVHKLIVNRAANLFISVLFCLKFNDTTNAFKAYRREVIEGISPLLSHHFNLTVEMPLKAIIRGYSFAIIPISWQNRATGVSKLKIKEMGSRYLFIVLYAWLEKALSRGDYIKAHRLVYRPQYSPLISPPSLQKN</sequence>
<evidence type="ECO:0000256" key="1">
    <source>
        <dbReference type="ARBA" id="ARBA00004141"/>
    </source>
</evidence>
<gene>
    <name evidence="8" type="ORF">EWV88_20685</name>
</gene>
<dbReference type="Proteomes" id="UP000318616">
    <property type="component" value="Unassembled WGS sequence"/>
</dbReference>
<dbReference type="Pfam" id="PF04138">
    <property type="entry name" value="GtrA_DPMS_TM"/>
    <property type="match status" value="1"/>
</dbReference>
<dbReference type="SUPFAM" id="SSF53448">
    <property type="entry name" value="Nucleotide-diphospho-sugar transferases"/>
    <property type="match status" value="1"/>
</dbReference>
<organism evidence="8 9">
    <name type="scientific">Microcystis wesenbergii Mw_MB_S_20031200_S109D</name>
    <dbReference type="NCBI Taxonomy" id="2486241"/>
    <lineage>
        <taxon>Bacteria</taxon>
        <taxon>Bacillati</taxon>
        <taxon>Cyanobacteriota</taxon>
        <taxon>Cyanophyceae</taxon>
        <taxon>Oscillatoriophycideae</taxon>
        <taxon>Chroococcales</taxon>
        <taxon>Microcystaceae</taxon>
        <taxon>Microcystis</taxon>
    </lineage>
</organism>
<feature type="transmembrane region" description="Helical" evidence="5">
    <location>
        <begin position="84"/>
        <end position="104"/>
    </location>
</feature>
<comment type="caution">
    <text evidence="8">The sequence shown here is derived from an EMBL/GenBank/DDBJ whole genome shotgun (WGS) entry which is preliminary data.</text>
</comment>
<dbReference type="GO" id="GO:0016740">
    <property type="term" value="F:transferase activity"/>
    <property type="evidence" value="ECO:0007669"/>
    <property type="project" value="UniProtKB-KW"/>
</dbReference>
<dbReference type="Gene3D" id="3.90.550.10">
    <property type="entry name" value="Spore Coat Polysaccharide Biosynthesis Protein SpsA, Chain A"/>
    <property type="match status" value="1"/>
</dbReference>
<evidence type="ECO:0000256" key="3">
    <source>
        <dbReference type="ARBA" id="ARBA00022989"/>
    </source>
</evidence>
<accession>A0A552LE49</accession>
<proteinExistence type="predicted"/>
<dbReference type="AlphaFoldDB" id="A0A552LE49"/>
<keyword evidence="8" id="KW-0808">Transferase</keyword>
<dbReference type="EMBL" id="SFAP01000258">
    <property type="protein sequence ID" value="TRV18484.1"/>
    <property type="molecule type" value="Genomic_DNA"/>
</dbReference>
<dbReference type="InterPro" id="IPR007267">
    <property type="entry name" value="GtrA_DPMS_TM"/>
</dbReference>
<dbReference type="InterPro" id="IPR001173">
    <property type="entry name" value="Glyco_trans_2-like"/>
</dbReference>
<feature type="transmembrane region" description="Helical" evidence="5">
    <location>
        <begin position="110"/>
        <end position="129"/>
    </location>
</feature>
<evidence type="ECO:0000313" key="9">
    <source>
        <dbReference type="Proteomes" id="UP000318616"/>
    </source>
</evidence>
<dbReference type="GO" id="GO:0016020">
    <property type="term" value="C:membrane"/>
    <property type="evidence" value="ECO:0007669"/>
    <property type="project" value="UniProtKB-SubCell"/>
</dbReference>
<evidence type="ECO:0000256" key="5">
    <source>
        <dbReference type="SAM" id="Phobius"/>
    </source>
</evidence>
<evidence type="ECO:0000259" key="7">
    <source>
        <dbReference type="Pfam" id="PF04138"/>
    </source>
</evidence>